<evidence type="ECO:0000256" key="1">
    <source>
        <dbReference type="ARBA" id="ARBA00002455"/>
    </source>
</evidence>
<evidence type="ECO:0000256" key="11">
    <source>
        <dbReference type="ARBA" id="ARBA00022956"/>
    </source>
</evidence>
<evidence type="ECO:0000256" key="3">
    <source>
        <dbReference type="ARBA" id="ARBA00011052"/>
    </source>
</evidence>
<dbReference type="Proteomes" id="UP000252631">
    <property type="component" value="Unassembled WGS sequence"/>
</dbReference>
<keyword evidence="14 17" id="KW-0472">Membrane</keyword>
<comment type="function">
    <text evidence="1">Antenna complexes are light-harvesting systems, which transfer the excitation energy to the reaction centers.</text>
</comment>
<dbReference type="GO" id="GO:0005886">
    <property type="term" value="C:plasma membrane"/>
    <property type="evidence" value="ECO:0007669"/>
    <property type="project" value="UniProtKB-SubCell"/>
</dbReference>
<comment type="subunit">
    <text evidence="4">The core complex is formed by different alpha and beta chains, binding bacteriochlorophyll molecules, and arranged most probably in tetrameric structures disposed around the reaction center. The non-pigmented gamma chains may constitute additional components.</text>
</comment>
<keyword evidence="6" id="KW-0148">Chlorophyll</keyword>
<evidence type="ECO:0000256" key="8">
    <source>
        <dbReference type="ARBA" id="ARBA00022692"/>
    </source>
</evidence>
<keyword evidence="5" id="KW-1003">Cell membrane</keyword>
<feature type="region of interest" description="Disordered" evidence="16">
    <location>
        <begin position="1"/>
        <end position="61"/>
    </location>
</feature>
<dbReference type="InterPro" id="IPR023623">
    <property type="entry name" value="Antenna_beta_CS"/>
</dbReference>
<dbReference type="InterPro" id="IPR023624">
    <property type="entry name" value="Antenna_beta_dom_sf"/>
</dbReference>
<evidence type="ECO:0000313" key="22">
    <source>
        <dbReference type="Proteomes" id="UP000256343"/>
    </source>
</evidence>
<dbReference type="NCBIfam" id="NF040862">
    <property type="entry name" value="pufB_517_ASD"/>
    <property type="match status" value="1"/>
</dbReference>
<dbReference type="GO" id="GO:0046872">
    <property type="term" value="F:metal ion binding"/>
    <property type="evidence" value="ECO:0007669"/>
    <property type="project" value="UniProtKB-KW"/>
</dbReference>
<dbReference type="PROSITE" id="PS00969">
    <property type="entry name" value="ANTENNA_COMP_BETA"/>
    <property type="match status" value="1"/>
</dbReference>
<dbReference type="Proteomes" id="UP000256343">
    <property type="component" value="Unassembled WGS sequence"/>
</dbReference>
<evidence type="ECO:0000256" key="14">
    <source>
        <dbReference type="ARBA" id="ARBA00023136"/>
    </source>
</evidence>
<keyword evidence="8 17" id="KW-0812">Transmembrane</keyword>
<evidence type="ECO:0000256" key="13">
    <source>
        <dbReference type="ARBA" id="ARBA00022991"/>
    </source>
</evidence>
<dbReference type="InterPro" id="IPR002362">
    <property type="entry name" value="LHB-1/5"/>
</dbReference>
<keyword evidence="10" id="KW-0460">Magnesium</keyword>
<dbReference type="GO" id="GO:0042314">
    <property type="term" value="F:bacteriochlorophyll binding"/>
    <property type="evidence" value="ECO:0007669"/>
    <property type="project" value="UniProtKB-KW"/>
</dbReference>
<reference evidence="20 21" key="1">
    <citation type="submission" date="2017-08" db="EMBL/GenBank/DDBJ databases">
        <authorList>
            <person name="de Groot N.N."/>
        </authorList>
    </citation>
    <scope>NUCLEOTIDE SEQUENCE [LARGE SCALE GENOMIC DNA]</scope>
    <source>
        <strain evidence="20 21">JA575</strain>
    </source>
</reference>
<evidence type="ECO:0000256" key="17">
    <source>
        <dbReference type="SAM" id="Phobius"/>
    </source>
</evidence>
<keyword evidence="22" id="KW-1185">Reference proteome</keyword>
<evidence type="ECO:0000313" key="19">
    <source>
        <dbReference type="EMBL" id="RED21271.1"/>
    </source>
</evidence>
<evidence type="ECO:0000256" key="2">
    <source>
        <dbReference type="ARBA" id="ARBA00004249"/>
    </source>
</evidence>
<dbReference type="Gene3D" id="1.20.5.250">
    <property type="match status" value="1"/>
</dbReference>
<keyword evidence="12 17" id="KW-1133">Transmembrane helix</keyword>
<evidence type="ECO:0000313" key="20">
    <source>
        <dbReference type="EMBL" id="SSW93743.1"/>
    </source>
</evidence>
<protein>
    <submittedName>
        <fullName evidence="20">Antenna complex alpha/beta subunit</fullName>
    </submittedName>
</protein>
<evidence type="ECO:0000256" key="9">
    <source>
        <dbReference type="ARBA" id="ARBA00022723"/>
    </source>
</evidence>
<evidence type="ECO:0000256" key="4">
    <source>
        <dbReference type="ARBA" id="ARBA00011367"/>
    </source>
</evidence>
<feature type="compositionally biased region" description="Basic and acidic residues" evidence="16">
    <location>
        <begin position="8"/>
        <end position="20"/>
    </location>
</feature>
<evidence type="ECO:0000256" key="15">
    <source>
        <dbReference type="ARBA" id="ARBA00023243"/>
    </source>
</evidence>
<dbReference type="PRINTS" id="PR00674">
    <property type="entry name" value="LIGHTHARVSTB"/>
</dbReference>
<name>A0A336JYE7_9BRAD</name>
<comment type="similarity">
    <text evidence="3">Belongs to the antenna complex beta subunit family.</text>
</comment>
<keyword evidence="11" id="KW-0076">Bacteriochlorophyll</keyword>
<dbReference type="GO" id="GO:0030077">
    <property type="term" value="C:plasma membrane light-harvesting complex"/>
    <property type="evidence" value="ECO:0007669"/>
    <property type="project" value="InterPro"/>
</dbReference>
<keyword evidence="13" id="KW-0157">Chromophore</keyword>
<evidence type="ECO:0000256" key="7">
    <source>
        <dbReference type="ARBA" id="ARBA00022549"/>
    </source>
</evidence>
<evidence type="ECO:0000256" key="16">
    <source>
        <dbReference type="SAM" id="MobiDB-lite"/>
    </source>
</evidence>
<evidence type="ECO:0000256" key="6">
    <source>
        <dbReference type="ARBA" id="ARBA00022494"/>
    </source>
</evidence>
<dbReference type="InterPro" id="IPR000066">
    <property type="entry name" value="Antenna_a/b"/>
</dbReference>
<accession>A0A336JYE7</accession>
<evidence type="ECO:0000256" key="12">
    <source>
        <dbReference type="ARBA" id="ARBA00022989"/>
    </source>
</evidence>
<dbReference type="GO" id="GO:0019684">
    <property type="term" value="P:photosynthesis, light reaction"/>
    <property type="evidence" value="ECO:0007669"/>
    <property type="project" value="InterPro"/>
</dbReference>
<dbReference type="InterPro" id="IPR035889">
    <property type="entry name" value="Light-harvesting_complex"/>
</dbReference>
<feature type="transmembrane region" description="Helical" evidence="17">
    <location>
        <begin position="117"/>
        <end position="135"/>
    </location>
</feature>
<dbReference type="EMBL" id="QRDT01000052">
    <property type="protein sequence ID" value="RED21271.1"/>
    <property type="molecule type" value="Genomic_DNA"/>
</dbReference>
<evidence type="ECO:0000256" key="10">
    <source>
        <dbReference type="ARBA" id="ARBA00022842"/>
    </source>
</evidence>
<keyword evidence="15" id="KW-0437">Light-harvesting polypeptide</keyword>
<evidence type="ECO:0000259" key="18">
    <source>
        <dbReference type="Pfam" id="PF00556"/>
    </source>
</evidence>
<gene>
    <name evidence="19" type="ORF">BJ125_1529</name>
    <name evidence="20" type="ORF">SAMN05892882_1529</name>
</gene>
<dbReference type="EMBL" id="UFQQ01000052">
    <property type="protein sequence ID" value="SSW93743.1"/>
    <property type="molecule type" value="Genomic_DNA"/>
</dbReference>
<proteinExistence type="inferred from homology"/>
<reference evidence="19 22" key="2">
    <citation type="submission" date="2018-07" db="EMBL/GenBank/DDBJ databases">
        <title>Genomic Encyclopedia of Archaeal and Bacterial Type Strains, Phase II (KMG-II): from individual species to whole genera.</title>
        <authorList>
            <person name="Goeker M."/>
        </authorList>
    </citation>
    <scope>NUCLEOTIDE SEQUENCE [LARGE SCALE GENOMIC DNA]</scope>
    <source>
        <strain evidence="19 22">JA575</strain>
    </source>
</reference>
<keyword evidence="9" id="KW-0479">Metal-binding</keyword>
<feature type="domain" description="Antenna complex alpha/beta subunit" evidence="18">
    <location>
        <begin position="103"/>
        <end position="136"/>
    </location>
</feature>
<organism evidence="20 21">
    <name type="scientific">Rhodopseudomonas pentothenatexigens</name>
    <dbReference type="NCBI Taxonomy" id="999699"/>
    <lineage>
        <taxon>Bacteria</taxon>
        <taxon>Pseudomonadati</taxon>
        <taxon>Pseudomonadota</taxon>
        <taxon>Alphaproteobacteria</taxon>
        <taxon>Hyphomicrobiales</taxon>
        <taxon>Nitrobacteraceae</taxon>
        <taxon>Rhodopseudomonas</taxon>
    </lineage>
</organism>
<comment type="subcellular location">
    <subcellularLocation>
        <location evidence="2">Cell inner membrane</location>
        <topology evidence="2">Single-pass type II membrane protein</topology>
    </subcellularLocation>
</comment>
<evidence type="ECO:0000256" key="5">
    <source>
        <dbReference type="ARBA" id="ARBA00022475"/>
    </source>
</evidence>
<sequence>MSCQVDKGGCHDNVTGRENDVIGTLPDDGGPATEVSAGTERSAGMSGSLEGRPPTASPDQAPRSLLAALTRADRTQMIEVSQEVFTMADDPNKVWPTGLTIAESEELHKHVIDGTRIFGAIAIVAHFLAYVYSPWLH</sequence>
<dbReference type="Pfam" id="PF00556">
    <property type="entry name" value="LHC"/>
    <property type="match status" value="1"/>
</dbReference>
<dbReference type="AlphaFoldDB" id="A0A336JYE7"/>
<keyword evidence="7" id="KW-0042">Antenna complex</keyword>
<evidence type="ECO:0000313" key="21">
    <source>
        <dbReference type="Proteomes" id="UP000252631"/>
    </source>
</evidence>
<dbReference type="SUPFAM" id="SSF56918">
    <property type="entry name" value="Light-harvesting complex subunits"/>
    <property type="match status" value="1"/>
</dbReference>